<keyword evidence="3" id="KW-0479">Metal-binding</keyword>
<organism evidence="8 9">
    <name type="scientific">Candidatus Lumbricidiphila eiseniae</name>
    <dbReference type="NCBI Taxonomy" id="1969409"/>
    <lineage>
        <taxon>Bacteria</taxon>
        <taxon>Bacillati</taxon>
        <taxon>Actinomycetota</taxon>
        <taxon>Actinomycetes</taxon>
        <taxon>Micrococcales</taxon>
        <taxon>Microbacteriaceae</taxon>
        <taxon>Candidatus Lumbricidiphila</taxon>
    </lineage>
</organism>
<dbReference type="Pfam" id="PF07687">
    <property type="entry name" value="M20_dimer"/>
    <property type="match status" value="1"/>
</dbReference>
<comment type="cofactor">
    <cofactor evidence="1">
        <name>Zn(2+)</name>
        <dbReference type="ChEBI" id="CHEBI:29105"/>
    </cofactor>
</comment>
<dbReference type="SUPFAM" id="SSF55031">
    <property type="entry name" value="Bacterial exopeptidase dimerisation domain"/>
    <property type="match status" value="1"/>
</dbReference>
<accession>A0A2A6FRJ1</accession>
<evidence type="ECO:0000256" key="4">
    <source>
        <dbReference type="ARBA" id="ARBA00022801"/>
    </source>
</evidence>
<gene>
    <name evidence="8" type="ORF">B5766_07015</name>
</gene>
<dbReference type="AlphaFoldDB" id="A0A2A6FRJ1"/>
<evidence type="ECO:0000256" key="1">
    <source>
        <dbReference type="ARBA" id="ARBA00001947"/>
    </source>
</evidence>
<sequence length="456" mass="48963">MVEPYLPPPRASDGVGQALTGCPDSDGDLEETARIARDLIRFDTSNYGSSRANGEREAAEYVEAYLSGLGLTPRLFEPDARRTSLTVRVPGRNRTKPALVVHGHLDVVPAEASEWSVDPFAGTIQDGMLWGRGAVDMKDMDAMILAALRDILSTGAQPERDLIVAFFADEEAGGVLGSHWLVDNHPEVFAGATEAISEVGGYSITIDGKRAYLLQTGEKGLLWLRLRSRGAAAHGSRHIRDNAITALAEAVVRLGRMEWPVRLTATTRELLAGVAKIVGVDPHERSPDELARATGTAAGFVTPTLRTTSNPTVLQAGYKHNVIPARAEALIDVRTLPGEDESVLAQIRALVGEQIEVTVVHRDVSLENPRHGALVDAVTASLGRHDPGAPILPYLMSGGTDNKALSELGIAGYGFAPLLLPADFDFPAMFHGIDERVPLDALTFGRKVLGDLLRTY</sequence>
<dbReference type="InterPro" id="IPR002933">
    <property type="entry name" value="Peptidase_M20"/>
</dbReference>
<comment type="similarity">
    <text evidence="2">Belongs to the peptidase M20A family.</text>
</comment>
<dbReference type="InterPro" id="IPR036264">
    <property type="entry name" value="Bact_exopeptidase_dim_dom"/>
</dbReference>
<dbReference type="Proteomes" id="UP000219994">
    <property type="component" value="Unassembled WGS sequence"/>
</dbReference>
<dbReference type="NCBIfam" id="NF005913">
    <property type="entry name" value="PRK07906.1"/>
    <property type="match status" value="1"/>
</dbReference>
<feature type="compositionally biased region" description="Pro residues" evidence="6">
    <location>
        <begin position="1"/>
        <end position="10"/>
    </location>
</feature>
<keyword evidence="5" id="KW-0862">Zinc</keyword>
<evidence type="ECO:0000259" key="7">
    <source>
        <dbReference type="Pfam" id="PF07687"/>
    </source>
</evidence>
<dbReference type="Pfam" id="PF01546">
    <property type="entry name" value="Peptidase_M20"/>
    <property type="match status" value="1"/>
</dbReference>
<dbReference type="Gene3D" id="1.10.150.900">
    <property type="match status" value="1"/>
</dbReference>
<evidence type="ECO:0000313" key="9">
    <source>
        <dbReference type="Proteomes" id="UP000219994"/>
    </source>
</evidence>
<dbReference type="PANTHER" id="PTHR43808">
    <property type="entry name" value="ACETYLORNITHINE DEACETYLASE"/>
    <property type="match status" value="1"/>
</dbReference>
<dbReference type="PANTHER" id="PTHR43808:SF8">
    <property type="entry name" value="PEPTIDASE M20 DIMERISATION DOMAIN-CONTAINING PROTEIN"/>
    <property type="match status" value="1"/>
</dbReference>
<comment type="caution">
    <text evidence="8">The sequence shown here is derived from an EMBL/GenBank/DDBJ whole genome shotgun (WGS) entry which is preliminary data.</text>
</comment>
<feature type="domain" description="Peptidase M20 dimerisation" evidence="7">
    <location>
        <begin position="216"/>
        <end position="354"/>
    </location>
</feature>
<dbReference type="EMBL" id="NAEP01000036">
    <property type="protein sequence ID" value="PDQ35339.1"/>
    <property type="molecule type" value="Genomic_DNA"/>
</dbReference>
<evidence type="ECO:0000256" key="6">
    <source>
        <dbReference type="SAM" id="MobiDB-lite"/>
    </source>
</evidence>
<evidence type="ECO:0000256" key="3">
    <source>
        <dbReference type="ARBA" id="ARBA00022723"/>
    </source>
</evidence>
<feature type="region of interest" description="Disordered" evidence="6">
    <location>
        <begin position="1"/>
        <end position="27"/>
    </location>
</feature>
<evidence type="ECO:0000256" key="2">
    <source>
        <dbReference type="ARBA" id="ARBA00006247"/>
    </source>
</evidence>
<reference evidence="9" key="1">
    <citation type="submission" date="2017-03" db="EMBL/GenBank/DDBJ databases">
        <authorList>
            <person name="Lund M.B."/>
        </authorList>
    </citation>
    <scope>NUCLEOTIDE SEQUENCE [LARGE SCALE GENOMIC DNA]</scope>
</reference>
<evidence type="ECO:0000256" key="5">
    <source>
        <dbReference type="ARBA" id="ARBA00022833"/>
    </source>
</evidence>
<proteinExistence type="inferred from homology"/>
<name>A0A2A6FRJ1_9MICO</name>
<keyword evidence="4" id="KW-0378">Hydrolase</keyword>
<dbReference type="GO" id="GO:0016787">
    <property type="term" value="F:hydrolase activity"/>
    <property type="evidence" value="ECO:0007669"/>
    <property type="project" value="UniProtKB-KW"/>
</dbReference>
<dbReference type="Gene3D" id="3.30.70.360">
    <property type="match status" value="1"/>
</dbReference>
<dbReference type="FunFam" id="1.10.150.900:FF:000002">
    <property type="entry name" value="M20/M25/M40 family peptidase"/>
    <property type="match status" value="1"/>
</dbReference>
<dbReference type="SUPFAM" id="SSF53187">
    <property type="entry name" value="Zn-dependent exopeptidases"/>
    <property type="match status" value="1"/>
</dbReference>
<dbReference type="InterPro" id="IPR011650">
    <property type="entry name" value="Peptidase_M20_dimer"/>
</dbReference>
<protein>
    <recommendedName>
        <fullName evidence="7">Peptidase M20 dimerisation domain-containing protein</fullName>
    </recommendedName>
</protein>
<dbReference type="GO" id="GO:0046872">
    <property type="term" value="F:metal ion binding"/>
    <property type="evidence" value="ECO:0007669"/>
    <property type="project" value="UniProtKB-KW"/>
</dbReference>
<dbReference type="Gene3D" id="3.40.630.10">
    <property type="entry name" value="Zn peptidases"/>
    <property type="match status" value="1"/>
</dbReference>
<evidence type="ECO:0000313" key="8">
    <source>
        <dbReference type="EMBL" id="PDQ35339.1"/>
    </source>
</evidence>
<dbReference type="InterPro" id="IPR050072">
    <property type="entry name" value="Peptidase_M20A"/>
</dbReference>